<sequence>MKRNITHTAAGALAALLLCGAGAAWAQPTPAQIQQQEFQRQQNELGMYYQQQQNNRRTAPHGPSAAEVRAWERREAEVQARIARFRATPYWMAVAYEIPNRRIMYAGGYRTEAEAVEKTMRQCERGHTCHRVATFANTCAMIAYPDNGPKTPSDIFVGKHPDSQQAIVRAVRACEAVHGYDQCSYADVQTKTGNAFCSGYEYGIYQK</sequence>
<reference evidence="3 4" key="1">
    <citation type="submission" date="2020-09" db="EMBL/GenBank/DDBJ databases">
        <title>Eikenella S3660 sp. nov., isolated from a throat swab.</title>
        <authorList>
            <person name="Buhl M."/>
        </authorList>
    </citation>
    <scope>NUCLEOTIDE SEQUENCE [LARGE SCALE GENOMIC DNA]</scope>
    <source>
        <strain evidence="3 4">S3360</strain>
    </source>
</reference>
<dbReference type="InterPro" id="IPR025240">
    <property type="entry name" value="DUF4189"/>
</dbReference>
<dbReference type="RefSeq" id="WP_197903504.1">
    <property type="nucleotide sequence ID" value="NZ_JACSGR010000006.1"/>
</dbReference>
<keyword evidence="4" id="KW-1185">Reference proteome</keyword>
<organism evidence="3 4">
    <name type="scientific">Eikenella glucosivorans</name>
    <dbReference type="NCBI Taxonomy" id="2766967"/>
    <lineage>
        <taxon>Bacteria</taxon>
        <taxon>Pseudomonadati</taxon>
        <taxon>Pseudomonadota</taxon>
        <taxon>Betaproteobacteria</taxon>
        <taxon>Neisseriales</taxon>
        <taxon>Neisseriaceae</taxon>
        <taxon>Eikenella</taxon>
    </lineage>
</organism>
<feature type="chain" id="PRO_5045833988" evidence="1">
    <location>
        <begin position="27"/>
        <end position="207"/>
    </location>
</feature>
<evidence type="ECO:0000256" key="1">
    <source>
        <dbReference type="SAM" id="SignalP"/>
    </source>
</evidence>
<keyword evidence="1" id="KW-0732">Signal</keyword>
<name>A0ABS0NBJ6_9NEIS</name>
<dbReference type="EMBL" id="JACSGR010000006">
    <property type="protein sequence ID" value="MBH5329666.1"/>
    <property type="molecule type" value="Genomic_DNA"/>
</dbReference>
<feature type="signal peptide" evidence="1">
    <location>
        <begin position="1"/>
        <end position="26"/>
    </location>
</feature>
<dbReference type="Proteomes" id="UP000768471">
    <property type="component" value="Unassembled WGS sequence"/>
</dbReference>
<dbReference type="Pfam" id="PF13827">
    <property type="entry name" value="DUF4189"/>
    <property type="match status" value="1"/>
</dbReference>
<evidence type="ECO:0000313" key="3">
    <source>
        <dbReference type="EMBL" id="MBH5329666.1"/>
    </source>
</evidence>
<comment type="caution">
    <text evidence="3">The sequence shown here is derived from an EMBL/GenBank/DDBJ whole genome shotgun (WGS) entry which is preliminary data.</text>
</comment>
<feature type="domain" description="DUF4189" evidence="2">
    <location>
        <begin position="91"/>
        <end position="185"/>
    </location>
</feature>
<gene>
    <name evidence="3" type="ORF">H9Q10_08300</name>
</gene>
<proteinExistence type="predicted"/>
<evidence type="ECO:0000259" key="2">
    <source>
        <dbReference type="Pfam" id="PF13827"/>
    </source>
</evidence>
<evidence type="ECO:0000313" key="4">
    <source>
        <dbReference type="Proteomes" id="UP000768471"/>
    </source>
</evidence>
<accession>A0ABS0NBJ6</accession>
<protein>
    <submittedName>
        <fullName evidence="3">DUF4189 domain-containing protein</fullName>
    </submittedName>
</protein>